<organism evidence="2 3">
    <name type="scientific">Halolamina salina</name>
    <dbReference type="NCBI Taxonomy" id="1220023"/>
    <lineage>
        <taxon>Archaea</taxon>
        <taxon>Methanobacteriati</taxon>
        <taxon>Methanobacteriota</taxon>
        <taxon>Stenosarchaea group</taxon>
        <taxon>Halobacteria</taxon>
        <taxon>Halobacteriales</taxon>
        <taxon>Haloferacaceae</taxon>
    </lineage>
</organism>
<feature type="transmembrane region" description="Helical" evidence="1">
    <location>
        <begin position="21"/>
        <end position="41"/>
    </location>
</feature>
<reference evidence="2 3" key="1">
    <citation type="journal article" date="2019" name="Int. J. Syst. Evol. Microbiol.">
        <title>The Global Catalogue of Microorganisms (GCM) 10K type strain sequencing project: providing services to taxonomists for standard genome sequencing and annotation.</title>
        <authorList>
            <consortium name="The Broad Institute Genomics Platform"/>
            <consortium name="The Broad Institute Genome Sequencing Center for Infectious Disease"/>
            <person name="Wu L."/>
            <person name="Ma J."/>
        </authorList>
    </citation>
    <scope>NUCLEOTIDE SEQUENCE [LARGE SCALE GENOMIC DNA]</scope>
    <source>
        <strain evidence="2 3">CGMCC 1.12285</strain>
    </source>
</reference>
<gene>
    <name evidence="2" type="ORF">ACFR9S_09770</name>
</gene>
<evidence type="ECO:0000256" key="1">
    <source>
        <dbReference type="SAM" id="Phobius"/>
    </source>
</evidence>
<accession>A0ABD6B9C0</accession>
<dbReference type="InterPro" id="IPR055943">
    <property type="entry name" value="DUF7521"/>
</dbReference>
<evidence type="ECO:0000313" key="3">
    <source>
        <dbReference type="Proteomes" id="UP001597111"/>
    </source>
</evidence>
<keyword evidence="1" id="KW-0812">Transmembrane</keyword>
<feature type="transmembrane region" description="Helical" evidence="1">
    <location>
        <begin position="47"/>
        <end position="65"/>
    </location>
</feature>
<keyword evidence="1" id="KW-0472">Membrane</keyword>
<evidence type="ECO:0000313" key="2">
    <source>
        <dbReference type="EMBL" id="MFD1526580.1"/>
    </source>
</evidence>
<keyword evidence="3" id="KW-1185">Reference proteome</keyword>
<name>A0ABD6B9C0_9EURY</name>
<comment type="caution">
    <text evidence="2">The sequence shown here is derived from an EMBL/GenBank/DDBJ whole genome shotgun (WGS) entry which is preliminary data.</text>
</comment>
<proteinExistence type="predicted"/>
<keyword evidence="1" id="KW-1133">Transmembrane helix</keyword>
<dbReference type="RefSeq" id="WP_379731696.1">
    <property type="nucleotide sequence ID" value="NZ_JBHSWZ010000127.1"/>
</dbReference>
<dbReference type="Proteomes" id="UP001597111">
    <property type="component" value="Unassembled WGS sequence"/>
</dbReference>
<dbReference type="Pfam" id="PF24365">
    <property type="entry name" value="DUF7521"/>
    <property type="match status" value="1"/>
</dbReference>
<dbReference type="AlphaFoldDB" id="A0ABD6B9C0"/>
<feature type="transmembrane region" description="Helical" evidence="1">
    <location>
        <begin position="110"/>
        <end position="135"/>
    </location>
</feature>
<sequence>MTAEHTTDDRAAPRTRRRSRSVAAFGAAFGPLQSVSVEQGATSTIEIAFLLALAAIGALLTYQAIRGYRRNDDPSMVLFGCGLFLLTVGHAGLKLFLTFVVPALGAEGPVLAFAVASASQIADIAGLGAVFYAILR</sequence>
<dbReference type="EMBL" id="JBHUDH010000109">
    <property type="protein sequence ID" value="MFD1526580.1"/>
    <property type="molecule type" value="Genomic_DNA"/>
</dbReference>
<feature type="transmembrane region" description="Helical" evidence="1">
    <location>
        <begin position="77"/>
        <end position="104"/>
    </location>
</feature>
<protein>
    <submittedName>
        <fullName evidence="2">Uncharacterized protein</fullName>
    </submittedName>
</protein>